<gene>
    <name evidence="6" type="ORF">GCM10009560_68300</name>
</gene>
<feature type="signal peptide" evidence="4">
    <location>
        <begin position="1"/>
        <end position="23"/>
    </location>
</feature>
<feature type="chain" id="PRO_5046495087" description="Chaplin domain-containing protein" evidence="4">
    <location>
        <begin position="24"/>
        <end position="80"/>
    </location>
</feature>
<evidence type="ECO:0000256" key="2">
    <source>
        <dbReference type="ARBA" id="ARBA00022889"/>
    </source>
</evidence>
<proteinExistence type="predicted"/>
<comment type="caution">
    <text evidence="6">The sequence shown here is derived from an EMBL/GenBank/DDBJ whole genome shotgun (WGS) entry which is preliminary data.</text>
</comment>
<evidence type="ECO:0000256" key="1">
    <source>
        <dbReference type="ARBA" id="ARBA00022512"/>
    </source>
</evidence>
<keyword evidence="3" id="KW-0034">Amyloid</keyword>
<protein>
    <recommendedName>
        <fullName evidence="5">Chaplin domain-containing protein</fullName>
    </recommendedName>
</protein>
<evidence type="ECO:0000313" key="6">
    <source>
        <dbReference type="EMBL" id="GAA0949723.1"/>
    </source>
</evidence>
<name>A0ABN1R1D2_9ACTN</name>
<evidence type="ECO:0000256" key="4">
    <source>
        <dbReference type="SAM" id="SignalP"/>
    </source>
</evidence>
<dbReference type="EMBL" id="BAAAHQ010000045">
    <property type="protein sequence ID" value="GAA0949723.1"/>
    <property type="molecule type" value="Genomic_DNA"/>
</dbReference>
<dbReference type="Pfam" id="PF03777">
    <property type="entry name" value="ChpA-C"/>
    <property type="match status" value="1"/>
</dbReference>
<sequence>MLKKTLVVAGTFAMFGLAAPAHADINSGNATTAGNSGILTGTQVIAPIKVPVVVCGNAIQAVTALSGANAHCKGTAHAVR</sequence>
<dbReference type="InterPro" id="IPR005528">
    <property type="entry name" value="ChpA-H"/>
</dbReference>
<evidence type="ECO:0000313" key="7">
    <source>
        <dbReference type="Proteomes" id="UP001501578"/>
    </source>
</evidence>
<keyword evidence="1" id="KW-0964">Secreted</keyword>
<organism evidence="6 7">
    <name type="scientific">Nonomuraea longicatena</name>
    <dbReference type="NCBI Taxonomy" id="83682"/>
    <lineage>
        <taxon>Bacteria</taxon>
        <taxon>Bacillati</taxon>
        <taxon>Actinomycetota</taxon>
        <taxon>Actinomycetes</taxon>
        <taxon>Streptosporangiales</taxon>
        <taxon>Streptosporangiaceae</taxon>
        <taxon>Nonomuraea</taxon>
    </lineage>
</organism>
<dbReference type="Proteomes" id="UP001501578">
    <property type="component" value="Unassembled WGS sequence"/>
</dbReference>
<evidence type="ECO:0000256" key="3">
    <source>
        <dbReference type="ARBA" id="ARBA00023087"/>
    </source>
</evidence>
<dbReference type="RefSeq" id="WP_343954379.1">
    <property type="nucleotide sequence ID" value="NZ_BAAAHQ010000045.1"/>
</dbReference>
<evidence type="ECO:0000259" key="5">
    <source>
        <dbReference type="PROSITE" id="PS51884"/>
    </source>
</evidence>
<keyword evidence="7" id="KW-1185">Reference proteome</keyword>
<keyword evidence="2" id="KW-0130">Cell adhesion</keyword>
<feature type="domain" description="Chaplin" evidence="5">
    <location>
        <begin position="35"/>
        <end position="75"/>
    </location>
</feature>
<keyword evidence="4" id="KW-0732">Signal</keyword>
<accession>A0ABN1R1D2</accession>
<dbReference type="PROSITE" id="PS51884">
    <property type="entry name" value="CHAPLIN"/>
    <property type="match status" value="1"/>
</dbReference>
<keyword evidence="1" id="KW-0134">Cell wall</keyword>
<reference evidence="6 7" key="1">
    <citation type="journal article" date="2019" name="Int. J. Syst. Evol. Microbiol.">
        <title>The Global Catalogue of Microorganisms (GCM) 10K type strain sequencing project: providing services to taxonomists for standard genome sequencing and annotation.</title>
        <authorList>
            <consortium name="The Broad Institute Genomics Platform"/>
            <consortium name="The Broad Institute Genome Sequencing Center for Infectious Disease"/>
            <person name="Wu L."/>
            <person name="Ma J."/>
        </authorList>
    </citation>
    <scope>NUCLEOTIDE SEQUENCE [LARGE SCALE GENOMIC DNA]</scope>
    <source>
        <strain evidence="6 7">JCM 11136</strain>
    </source>
</reference>